<dbReference type="Pfam" id="PF01965">
    <property type="entry name" value="DJ-1_PfpI"/>
    <property type="match status" value="1"/>
</dbReference>
<evidence type="ECO:0000259" key="2">
    <source>
        <dbReference type="Pfam" id="PF01965"/>
    </source>
</evidence>
<gene>
    <name evidence="3" type="ORF">FGO68_gene10006</name>
</gene>
<evidence type="ECO:0000256" key="1">
    <source>
        <dbReference type="ARBA" id="ARBA00022737"/>
    </source>
</evidence>
<dbReference type="InterPro" id="IPR002818">
    <property type="entry name" value="DJ-1/PfpI"/>
</dbReference>
<dbReference type="FunFam" id="3.40.50.880:FF:000015">
    <property type="entry name" value="Protein DJ-1 homolog C"/>
    <property type="match status" value="1"/>
</dbReference>
<dbReference type="InterPro" id="IPR006287">
    <property type="entry name" value="DJ-1"/>
</dbReference>
<dbReference type="Proteomes" id="UP000785679">
    <property type="component" value="Unassembled WGS sequence"/>
</dbReference>
<feature type="domain" description="DJ-1/PfpI" evidence="2">
    <location>
        <begin position="32"/>
        <end position="201"/>
    </location>
</feature>
<dbReference type="InterPro" id="IPR050325">
    <property type="entry name" value="Prot/Nucl_acid_deglycase"/>
</dbReference>
<keyword evidence="1" id="KW-0677">Repeat</keyword>
<dbReference type="Gene3D" id="3.40.50.880">
    <property type="match status" value="1"/>
</dbReference>
<evidence type="ECO:0000313" key="4">
    <source>
        <dbReference type="Proteomes" id="UP000785679"/>
    </source>
</evidence>
<dbReference type="NCBIfam" id="TIGR01383">
    <property type="entry name" value="not_thiJ"/>
    <property type="match status" value="1"/>
</dbReference>
<organism evidence="3 4">
    <name type="scientific">Halteria grandinella</name>
    <dbReference type="NCBI Taxonomy" id="5974"/>
    <lineage>
        <taxon>Eukaryota</taxon>
        <taxon>Sar</taxon>
        <taxon>Alveolata</taxon>
        <taxon>Ciliophora</taxon>
        <taxon>Intramacronucleata</taxon>
        <taxon>Spirotrichea</taxon>
        <taxon>Stichotrichia</taxon>
        <taxon>Sporadotrichida</taxon>
        <taxon>Halteriidae</taxon>
        <taxon>Halteria</taxon>
    </lineage>
</organism>
<dbReference type="PANTHER" id="PTHR48094">
    <property type="entry name" value="PROTEIN/NUCLEIC ACID DEGLYCASE DJ-1-RELATED"/>
    <property type="match status" value="1"/>
</dbReference>
<dbReference type="EMBL" id="RRYP01005439">
    <property type="protein sequence ID" value="TNV82033.1"/>
    <property type="molecule type" value="Genomic_DNA"/>
</dbReference>
<proteinExistence type="predicted"/>
<dbReference type="OrthoDB" id="543156at2759"/>
<dbReference type="AlphaFoldDB" id="A0A8J8NVS1"/>
<dbReference type="GO" id="GO:1903189">
    <property type="term" value="P:glyoxal metabolic process"/>
    <property type="evidence" value="ECO:0007669"/>
    <property type="project" value="TreeGrafter"/>
</dbReference>
<protein>
    <recommendedName>
        <fullName evidence="2">DJ-1/PfpI domain-containing protein</fullName>
    </recommendedName>
</protein>
<reference evidence="3" key="1">
    <citation type="submission" date="2019-06" db="EMBL/GenBank/DDBJ databases">
        <authorList>
            <person name="Zheng W."/>
        </authorList>
    </citation>
    <scope>NUCLEOTIDE SEQUENCE</scope>
    <source>
        <strain evidence="3">QDHG01</strain>
    </source>
</reference>
<dbReference type="GO" id="GO:0005737">
    <property type="term" value="C:cytoplasm"/>
    <property type="evidence" value="ECO:0007669"/>
    <property type="project" value="UniProtKB-ARBA"/>
</dbReference>
<evidence type="ECO:0000313" key="3">
    <source>
        <dbReference type="EMBL" id="TNV82033.1"/>
    </source>
</evidence>
<dbReference type="InterPro" id="IPR029062">
    <property type="entry name" value="Class_I_gatase-like"/>
</dbReference>
<name>A0A8J8NVS1_HALGN</name>
<dbReference type="PANTHER" id="PTHR48094:SF12">
    <property type="entry name" value="PARKINSON DISEASE PROTEIN 7 HOMOLOG"/>
    <property type="match status" value="1"/>
</dbReference>
<keyword evidence="4" id="KW-1185">Reference proteome</keyword>
<accession>A0A8J8NVS1</accession>
<sequence length="221" mass="24293">MQRQHSVLPNTLLWLLQRHFVANPLTYSISPKVLVPIANGSEEIEAVTIIDVLRRANIEVKVAKVAEKGEAEGNLVCEMSRGVKLVADIFLDISAELPDMIVLPGGLKGADTFAASKELLDLLKRQKECKTKWLAAICASPSVVLARNGLIAPDEWATCYPRFQPELPNQEKVTDTVVVCGNLITSQGPGTTMQFSLTLVEKLVSREKADELAKQLIHYGY</sequence>
<dbReference type="CDD" id="cd03135">
    <property type="entry name" value="GATase1_DJ-1"/>
    <property type="match status" value="1"/>
</dbReference>
<dbReference type="SUPFAM" id="SSF52317">
    <property type="entry name" value="Class I glutamine amidotransferase-like"/>
    <property type="match status" value="1"/>
</dbReference>
<comment type="caution">
    <text evidence="3">The sequence shown here is derived from an EMBL/GenBank/DDBJ whole genome shotgun (WGS) entry which is preliminary data.</text>
</comment>